<protein>
    <submittedName>
        <fullName evidence="2">Uncharacterized protein</fullName>
    </submittedName>
</protein>
<evidence type="ECO:0000256" key="1">
    <source>
        <dbReference type="SAM" id="SignalP"/>
    </source>
</evidence>
<dbReference type="KEGG" id="rpon:G3256_05605"/>
<keyword evidence="3" id="KW-1185">Reference proteome</keyword>
<dbReference type="RefSeq" id="WP_169639888.1">
    <property type="nucleotide sequence ID" value="NZ_CP048788.1"/>
</dbReference>
<sequence length="101" mass="11213">MLRFSLVAVLALTAVPAFAQTEKEVSCGHQADLTAAVVQARLDGVAERDVPEELAKIATWPENYTAVMVPVIAPYIYEQKRRDLRKSDLRSTTYAQCMSLN</sequence>
<dbReference type="Proteomes" id="UP000503308">
    <property type="component" value="Chromosome"/>
</dbReference>
<proteinExistence type="predicted"/>
<feature type="signal peptide" evidence="1">
    <location>
        <begin position="1"/>
        <end position="19"/>
    </location>
</feature>
<evidence type="ECO:0000313" key="2">
    <source>
        <dbReference type="EMBL" id="QJF50672.1"/>
    </source>
</evidence>
<dbReference type="AlphaFoldDB" id="A0A858SS62"/>
<reference evidence="2 3" key="1">
    <citation type="submission" date="2020-02" db="EMBL/GenBank/DDBJ databases">
        <title>Genome sequence of Roseobacter ponti.</title>
        <authorList>
            <person name="Hollensteiner J."/>
            <person name="Schneider D."/>
            <person name="Poehlein A."/>
            <person name="Daniel R."/>
        </authorList>
    </citation>
    <scope>NUCLEOTIDE SEQUENCE [LARGE SCALE GENOMIC DNA]</scope>
    <source>
        <strain evidence="2 3">DSM 106830</strain>
    </source>
</reference>
<organism evidence="2 3">
    <name type="scientific">Roseobacter ponti</name>
    <dbReference type="NCBI Taxonomy" id="1891787"/>
    <lineage>
        <taxon>Bacteria</taxon>
        <taxon>Pseudomonadati</taxon>
        <taxon>Pseudomonadota</taxon>
        <taxon>Alphaproteobacteria</taxon>
        <taxon>Rhodobacterales</taxon>
        <taxon>Roseobacteraceae</taxon>
        <taxon>Roseobacter</taxon>
    </lineage>
</organism>
<gene>
    <name evidence="2" type="ORF">G3256_05605</name>
</gene>
<dbReference type="EMBL" id="CP048788">
    <property type="protein sequence ID" value="QJF50672.1"/>
    <property type="molecule type" value="Genomic_DNA"/>
</dbReference>
<feature type="chain" id="PRO_5032962288" evidence="1">
    <location>
        <begin position="20"/>
        <end position="101"/>
    </location>
</feature>
<accession>A0A858SS62</accession>
<evidence type="ECO:0000313" key="3">
    <source>
        <dbReference type="Proteomes" id="UP000503308"/>
    </source>
</evidence>
<name>A0A858SS62_9RHOB</name>
<keyword evidence="1" id="KW-0732">Signal</keyword>